<dbReference type="Proteomes" id="UP000294744">
    <property type="component" value="Unassembled WGS sequence"/>
</dbReference>
<reference evidence="1 2" key="1">
    <citation type="submission" date="2019-03" db="EMBL/GenBank/DDBJ databases">
        <title>Draft genome sequences of novel Actinobacteria.</title>
        <authorList>
            <person name="Sahin N."/>
            <person name="Ay H."/>
            <person name="Saygin H."/>
        </authorList>
    </citation>
    <scope>NUCLEOTIDE SEQUENCE [LARGE SCALE GENOMIC DNA]</scope>
    <source>
        <strain evidence="1 2">16K404</strain>
    </source>
</reference>
<proteinExistence type="predicted"/>
<accession>A0A4R4UJP1</accession>
<comment type="caution">
    <text evidence="1">The sequence shown here is derived from an EMBL/GenBank/DDBJ whole genome shotgun (WGS) entry which is preliminary data.</text>
</comment>
<dbReference type="EMBL" id="SMKV01000025">
    <property type="protein sequence ID" value="TDC90376.1"/>
    <property type="molecule type" value="Genomic_DNA"/>
</dbReference>
<evidence type="ECO:0000313" key="1">
    <source>
        <dbReference type="EMBL" id="TDC90376.1"/>
    </source>
</evidence>
<evidence type="ECO:0000313" key="2">
    <source>
        <dbReference type="Proteomes" id="UP000294744"/>
    </source>
</evidence>
<organism evidence="1 2">
    <name type="scientific">Saccharopolyspora aridisoli</name>
    <dbReference type="NCBI Taxonomy" id="2530385"/>
    <lineage>
        <taxon>Bacteria</taxon>
        <taxon>Bacillati</taxon>
        <taxon>Actinomycetota</taxon>
        <taxon>Actinomycetes</taxon>
        <taxon>Pseudonocardiales</taxon>
        <taxon>Pseudonocardiaceae</taxon>
        <taxon>Saccharopolyspora</taxon>
    </lineage>
</organism>
<protein>
    <submittedName>
        <fullName evidence="1">Uncharacterized protein</fullName>
    </submittedName>
</protein>
<keyword evidence="2" id="KW-1185">Reference proteome</keyword>
<dbReference type="AlphaFoldDB" id="A0A4R4UJP1"/>
<sequence length="475" mass="52292">MAFDQTLRQLAEPGIVRINSSQSLVDEVATAARKYKLTKNPRVIPVDLPSPFYTTPVEVLRQVGVATTFYGSSPFATVARHWAQLRYCATLTKNRHGNISLSPLGNEVVHHHKVAQSEYLGIGFALVVAQEALRLQHPGWEFSPVDADYALARGIPDVGTVTQAAGMKSRPDYFLLGRRINGGGGLKVVVLECKGTHNPRKGALLDQLSKACNQVRSVEIEGRTLQSLMVASRFHPSGVTSHIIDPPGEIELWPDPEDNLDEILSQDLESAPEPFIIRKPTAEHATAEAYGEDLEEQLNVNTTGEHEDAEDEAEVTQIVSIPEASRRWFSRVLVRTLAASVLAFAGDSETAAKYHVPRRYEDGNGQYGIPLENDIEINASTSFSLPGNRSAQGAQYSMPLPDGRRLDVFRGIEKGAYEELGNERVASYFRRAQRLWSEWNQNGSTTTRDGDPIAVGRDGTVVTLRISGRAGRRSR</sequence>
<gene>
    <name evidence="1" type="ORF">E1161_18850</name>
</gene>
<dbReference type="OrthoDB" id="3335096at2"/>
<name>A0A4R4UJP1_9PSEU</name>
<dbReference type="RefSeq" id="WP_132625091.1">
    <property type="nucleotide sequence ID" value="NZ_SMKV01000025.1"/>
</dbReference>